<evidence type="ECO:0000313" key="1">
    <source>
        <dbReference type="EMBL" id="ABZ70996.1"/>
    </source>
</evidence>
<sequence length="192" mass="20123">MRLTQAMGGWALVDDDRRQLAAIAGGLGAWAPRLVGGEGLGALPIVGRYQAFQTLRALDPIEPSQGLRRLFWATERHGGTAIAVVLGAPVQYRPDPTRCVLGYVHVTKTSGPGPVTLGPLLVSPSALDAAGPDRAANVVAVQLDVGRRLAQLDARHCLQTGDVVLMDSPSLSPDQLDLLLALDVRQAIGTAA</sequence>
<dbReference type="EMBL" id="CP000927">
    <property type="protein sequence ID" value="ABZ70996.1"/>
    <property type="molecule type" value="Genomic_DNA"/>
</dbReference>
<dbReference type="KEGG" id="cak:Caul_1867"/>
<accession>B0T4P4</accession>
<name>B0T4P4_CAUSK</name>
<dbReference type="HOGENOM" id="CLU_1412921_0_0_5"/>
<protein>
    <submittedName>
        <fullName evidence="1">Uncharacterized protein</fullName>
    </submittedName>
</protein>
<gene>
    <name evidence="1" type="ordered locus">Caul_1867</name>
</gene>
<organism evidence="1">
    <name type="scientific">Caulobacter sp. (strain K31)</name>
    <dbReference type="NCBI Taxonomy" id="366602"/>
    <lineage>
        <taxon>Bacteria</taxon>
        <taxon>Pseudomonadati</taxon>
        <taxon>Pseudomonadota</taxon>
        <taxon>Alphaproteobacteria</taxon>
        <taxon>Caulobacterales</taxon>
        <taxon>Caulobacteraceae</taxon>
        <taxon>Caulobacter</taxon>
    </lineage>
</organism>
<proteinExistence type="predicted"/>
<dbReference type="AlphaFoldDB" id="B0T4P4"/>
<reference evidence="1" key="1">
    <citation type="submission" date="2008-01" db="EMBL/GenBank/DDBJ databases">
        <title>Complete sequence of chromosome of Caulobacter sp. K31.</title>
        <authorList>
            <consortium name="US DOE Joint Genome Institute"/>
            <person name="Copeland A."/>
            <person name="Lucas S."/>
            <person name="Lapidus A."/>
            <person name="Barry K."/>
            <person name="Glavina del Rio T."/>
            <person name="Dalin E."/>
            <person name="Tice H."/>
            <person name="Pitluck S."/>
            <person name="Bruce D."/>
            <person name="Goodwin L."/>
            <person name="Thompson L.S."/>
            <person name="Brettin T."/>
            <person name="Detter J.C."/>
            <person name="Han C."/>
            <person name="Schmutz J."/>
            <person name="Larimer F."/>
            <person name="Land M."/>
            <person name="Hauser L."/>
            <person name="Kyrpides N."/>
            <person name="Kim E."/>
            <person name="Stephens C."/>
            <person name="Richardson P."/>
        </authorList>
    </citation>
    <scope>NUCLEOTIDE SEQUENCE [LARGE SCALE GENOMIC DNA]</scope>
    <source>
        <strain evidence="1">K31</strain>
    </source>
</reference>